<evidence type="ECO:0000313" key="1">
    <source>
        <dbReference type="EMBL" id="GMS90890.1"/>
    </source>
</evidence>
<dbReference type="Proteomes" id="UP001432027">
    <property type="component" value="Unassembled WGS sequence"/>
</dbReference>
<dbReference type="EMBL" id="BTSX01000003">
    <property type="protein sequence ID" value="GMS90890.1"/>
    <property type="molecule type" value="Genomic_DNA"/>
</dbReference>
<gene>
    <name evidence="1" type="ORF">PENTCL1PPCAC_13065</name>
</gene>
<proteinExistence type="predicted"/>
<reference evidence="1" key="1">
    <citation type="submission" date="2023-10" db="EMBL/GenBank/DDBJ databases">
        <title>Genome assembly of Pristionchus species.</title>
        <authorList>
            <person name="Yoshida K."/>
            <person name="Sommer R.J."/>
        </authorList>
    </citation>
    <scope>NUCLEOTIDE SEQUENCE</scope>
    <source>
        <strain evidence="1">RS0144</strain>
    </source>
</reference>
<comment type="caution">
    <text evidence="1">The sequence shown here is derived from an EMBL/GenBank/DDBJ whole genome shotgun (WGS) entry which is preliminary data.</text>
</comment>
<dbReference type="AlphaFoldDB" id="A0AAV5T5U2"/>
<keyword evidence="2" id="KW-1185">Reference proteome</keyword>
<feature type="non-terminal residue" evidence="1">
    <location>
        <position position="91"/>
    </location>
</feature>
<organism evidence="1 2">
    <name type="scientific">Pristionchus entomophagus</name>
    <dbReference type="NCBI Taxonomy" id="358040"/>
    <lineage>
        <taxon>Eukaryota</taxon>
        <taxon>Metazoa</taxon>
        <taxon>Ecdysozoa</taxon>
        <taxon>Nematoda</taxon>
        <taxon>Chromadorea</taxon>
        <taxon>Rhabditida</taxon>
        <taxon>Rhabditina</taxon>
        <taxon>Diplogasteromorpha</taxon>
        <taxon>Diplogasteroidea</taxon>
        <taxon>Neodiplogasteridae</taxon>
        <taxon>Pristionchus</taxon>
    </lineage>
</organism>
<evidence type="ECO:0008006" key="3">
    <source>
        <dbReference type="Google" id="ProtNLM"/>
    </source>
</evidence>
<feature type="non-terminal residue" evidence="1">
    <location>
        <position position="1"/>
    </location>
</feature>
<sequence length="91" mass="10348">QILRRLLQSIVGTTRGITYTTRAMAQPAVAEYGSWTSNLTPEAFGQGNCRKIGERRVLKYTVFWIESNITTARRSCTRRRMAGQRRPGDGR</sequence>
<name>A0AAV5T5U2_9BILA</name>
<protein>
    <recommendedName>
        <fullName evidence="3">Ribosomal protein</fullName>
    </recommendedName>
</protein>
<accession>A0AAV5T5U2</accession>
<evidence type="ECO:0000313" key="2">
    <source>
        <dbReference type="Proteomes" id="UP001432027"/>
    </source>
</evidence>